<reference evidence="1" key="2">
    <citation type="journal article" date="2015" name="Data Brief">
        <title>Shoot transcriptome of the giant reed, Arundo donax.</title>
        <authorList>
            <person name="Barrero R.A."/>
            <person name="Guerrero F.D."/>
            <person name="Moolhuijzen P."/>
            <person name="Goolsby J.A."/>
            <person name="Tidwell J."/>
            <person name="Bellgard S.E."/>
            <person name="Bellgard M.I."/>
        </authorList>
    </citation>
    <scope>NUCLEOTIDE SEQUENCE</scope>
    <source>
        <tissue evidence="1">Shoot tissue taken approximately 20 cm above the soil surface</tissue>
    </source>
</reference>
<evidence type="ECO:0000313" key="1">
    <source>
        <dbReference type="EMBL" id="JAE25313.1"/>
    </source>
</evidence>
<protein>
    <submittedName>
        <fullName evidence="1">Uncharacterized protein</fullName>
    </submittedName>
</protein>
<name>A0A0A9GXJ4_ARUDO</name>
<organism evidence="1">
    <name type="scientific">Arundo donax</name>
    <name type="common">Giant reed</name>
    <name type="synonym">Donax arundinaceus</name>
    <dbReference type="NCBI Taxonomy" id="35708"/>
    <lineage>
        <taxon>Eukaryota</taxon>
        <taxon>Viridiplantae</taxon>
        <taxon>Streptophyta</taxon>
        <taxon>Embryophyta</taxon>
        <taxon>Tracheophyta</taxon>
        <taxon>Spermatophyta</taxon>
        <taxon>Magnoliopsida</taxon>
        <taxon>Liliopsida</taxon>
        <taxon>Poales</taxon>
        <taxon>Poaceae</taxon>
        <taxon>PACMAD clade</taxon>
        <taxon>Arundinoideae</taxon>
        <taxon>Arundineae</taxon>
        <taxon>Arundo</taxon>
    </lineage>
</organism>
<proteinExistence type="predicted"/>
<reference evidence="1" key="1">
    <citation type="submission" date="2014-09" db="EMBL/GenBank/DDBJ databases">
        <authorList>
            <person name="Magalhaes I.L.F."/>
            <person name="Oliveira U."/>
            <person name="Santos F.R."/>
            <person name="Vidigal T.H.D.A."/>
            <person name="Brescovit A.D."/>
            <person name="Santos A.J."/>
        </authorList>
    </citation>
    <scope>NUCLEOTIDE SEQUENCE</scope>
    <source>
        <tissue evidence="1">Shoot tissue taken approximately 20 cm above the soil surface</tissue>
    </source>
</reference>
<sequence>MEINNTLTIGAQSFKSTKVIGVSHSVSPKFQIIPK</sequence>
<dbReference type="EMBL" id="GBRH01172583">
    <property type="protein sequence ID" value="JAE25313.1"/>
    <property type="molecule type" value="Transcribed_RNA"/>
</dbReference>
<accession>A0A0A9GXJ4</accession>
<dbReference type="AlphaFoldDB" id="A0A0A9GXJ4"/>